<dbReference type="Proteomes" id="UP001604335">
    <property type="component" value="Unassembled WGS sequence"/>
</dbReference>
<keyword evidence="4" id="KW-1185">Reference proteome</keyword>
<organism evidence="3 4">
    <name type="scientific">Limnothrix redekei LRLZ20PSL1</name>
    <dbReference type="NCBI Taxonomy" id="3112953"/>
    <lineage>
        <taxon>Bacteria</taxon>
        <taxon>Bacillati</taxon>
        <taxon>Cyanobacteriota</taxon>
        <taxon>Cyanophyceae</taxon>
        <taxon>Pseudanabaenales</taxon>
        <taxon>Pseudanabaenaceae</taxon>
        <taxon>Limnothrix</taxon>
    </lineage>
</organism>
<proteinExistence type="predicted"/>
<dbReference type="InterPro" id="IPR021469">
    <property type="entry name" value="DUF3122"/>
</dbReference>
<name>A0ABW7C683_9CYAN</name>
<keyword evidence="2" id="KW-0812">Transmembrane</keyword>
<feature type="transmembrane region" description="Helical" evidence="2">
    <location>
        <begin position="32"/>
        <end position="53"/>
    </location>
</feature>
<keyword evidence="2" id="KW-0472">Membrane</keyword>
<protein>
    <submittedName>
        <fullName evidence="3">DUF3122 domain-containing protein</fullName>
    </submittedName>
</protein>
<evidence type="ECO:0000256" key="1">
    <source>
        <dbReference type="SAM" id="MobiDB-lite"/>
    </source>
</evidence>
<dbReference type="RefSeq" id="WP_393010801.1">
    <property type="nucleotide sequence ID" value="NZ_JAZAQF010000021.1"/>
</dbReference>
<keyword evidence="2" id="KW-1133">Transmembrane helix</keyword>
<reference evidence="4" key="1">
    <citation type="journal article" date="2024" name="Algal Res.">
        <title>Biochemical, toxicological and genomic investigation of a high-biomass producing Limnothrix strain isolated from Italian shallow drinking water reservoir.</title>
        <authorList>
            <person name="Simonazzi M."/>
            <person name="Shishido T.K."/>
            <person name="Delbaje E."/>
            <person name="Wahlsten M."/>
            <person name="Fewer D.P."/>
            <person name="Sivonen K."/>
            <person name="Pezzolesi L."/>
            <person name="Pistocchi R."/>
        </authorList>
    </citation>
    <scope>NUCLEOTIDE SEQUENCE [LARGE SCALE GENOMIC DNA]</scope>
    <source>
        <strain evidence="4">LRLZ20PSL1</strain>
    </source>
</reference>
<gene>
    <name evidence="3" type="ORF">VPK24_03645</name>
</gene>
<dbReference type="EMBL" id="JAZAQF010000021">
    <property type="protein sequence ID" value="MFG3816719.1"/>
    <property type="molecule type" value="Genomic_DNA"/>
</dbReference>
<sequence length="204" mass="22685">MRTWESIMNRQKSQNIQTNQETVRSPQSLRGWIGWLALGKALGLLLAVVLWGWGLMPEPAMASLHPYPLPGDRVLCRSLQSLRDQRDRSWQLVLFGEAANGQPPTTGFRLRVVGFPSLRVNRDRSLIVTNSTGAVAQLADQFPIDSLALNAGEYEFDSVVSRLNQLGILRLTIPVGDADQAEIPVPPFVLQEWKMLQKSGCPKA</sequence>
<dbReference type="Pfam" id="PF11320">
    <property type="entry name" value="DUF3122"/>
    <property type="match status" value="1"/>
</dbReference>
<evidence type="ECO:0000313" key="4">
    <source>
        <dbReference type="Proteomes" id="UP001604335"/>
    </source>
</evidence>
<accession>A0ABW7C683</accession>
<feature type="region of interest" description="Disordered" evidence="1">
    <location>
        <begin position="1"/>
        <end position="22"/>
    </location>
</feature>
<evidence type="ECO:0000256" key="2">
    <source>
        <dbReference type="SAM" id="Phobius"/>
    </source>
</evidence>
<evidence type="ECO:0000313" key="3">
    <source>
        <dbReference type="EMBL" id="MFG3816719.1"/>
    </source>
</evidence>
<comment type="caution">
    <text evidence="3">The sequence shown here is derived from an EMBL/GenBank/DDBJ whole genome shotgun (WGS) entry which is preliminary data.</text>
</comment>